<dbReference type="SMART" id="SM00387">
    <property type="entry name" value="HATPase_c"/>
    <property type="match status" value="1"/>
</dbReference>
<reference evidence="14" key="2">
    <citation type="submission" date="2021-04" db="EMBL/GenBank/DDBJ databases">
        <authorList>
            <person name="Zhang T."/>
            <person name="Zhang Y."/>
            <person name="Lu D."/>
            <person name="Zuo D."/>
            <person name="Du Z."/>
        </authorList>
    </citation>
    <scope>NUCLEOTIDE SEQUENCE</scope>
    <source>
        <strain evidence="14">JR1</strain>
    </source>
</reference>
<evidence type="ECO:0000256" key="8">
    <source>
        <dbReference type="ARBA" id="ARBA00022777"/>
    </source>
</evidence>
<dbReference type="Gene3D" id="1.10.287.130">
    <property type="match status" value="1"/>
</dbReference>
<comment type="subcellular location">
    <subcellularLocation>
        <location evidence="2">Cell membrane</location>
    </subcellularLocation>
</comment>
<evidence type="ECO:0000256" key="9">
    <source>
        <dbReference type="ARBA" id="ARBA00022840"/>
    </source>
</evidence>
<dbReference type="InterPro" id="IPR005467">
    <property type="entry name" value="His_kinase_dom"/>
</dbReference>
<dbReference type="InterPro" id="IPR004358">
    <property type="entry name" value="Sig_transdc_His_kin-like_C"/>
</dbReference>
<evidence type="ECO:0000313" key="14">
    <source>
        <dbReference type="EMBL" id="MBR8536829.1"/>
    </source>
</evidence>
<comment type="caution">
    <text evidence="14">The sequence shown here is derived from an EMBL/GenBank/DDBJ whole genome shotgun (WGS) entry which is preliminary data.</text>
</comment>
<dbReference type="InterPro" id="IPR003661">
    <property type="entry name" value="HisK_dim/P_dom"/>
</dbReference>
<dbReference type="EC" id="2.7.13.3" evidence="3"/>
<dbReference type="InterPro" id="IPR003594">
    <property type="entry name" value="HATPase_dom"/>
</dbReference>
<keyword evidence="7" id="KW-0547">Nucleotide-binding</keyword>
<dbReference type="Gene3D" id="3.30.565.10">
    <property type="entry name" value="Histidine kinase-like ATPase, C-terminal domain"/>
    <property type="match status" value="1"/>
</dbReference>
<evidence type="ECO:0000256" key="2">
    <source>
        <dbReference type="ARBA" id="ARBA00004236"/>
    </source>
</evidence>
<keyword evidence="15" id="KW-1185">Reference proteome</keyword>
<proteinExistence type="predicted"/>
<reference evidence="14" key="1">
    <citation type="journal article" date="2018" name="Int. J. Syst. Evol. Microbiol.">
        <title>Carboxylicivirga sediminis sp. nov., isolated from coastal sediment.</title>
        <authorList>
            <person name="Wang F.Q."/>
            <person name="Ren L.H."/>
            <person name="Zou R.J."/>
            <person name="Sun Y.Z."/>
            <person name="Liu X.J."/>
            <person name="Jiang F."/>
            <person name="Liu L.J."/>
        </authorList>
    </citation>
    <scope>NUCLEOTIDE SEQUENCE</scope>
    <source>
        <strain evidence="14">JR1</strain>
    </source>
</reference>
<keyword evidence="6" id="KW-0808">Transferase</keyword>
<dbReference type="GO" id="GO:0005886">
    <property type="term" value="C:plasma membrane"/>
    <property type="evidence" value="ECO:0007669"/>
    <property type="project" value="UniProtKB-SubCell"/>
</dbReference>
<dbReference type="InterPro" id="IPR036890">
    <property type="entry name" value="HATPase_C_sf"/>
</dbReference>
<keyword evidence="8 14" id="KW-0418">Kinase</keyword>
<dbReference type="AlphaFoldDB" id="A0A941F5K0"/>
<dbReference type="SMART" id="SM00388">
    <property type="entry name" value="HisKA"/>
    <property type="match status" value="1"/>
</dbReference>
<keyword evidence="12" id="KW-1133">Transmembrane helix</keyword>
<evidence type="ECO:0000256" key="7">
    <source>
        <dbReference type="ARBA" id="ARBA00022741"/>
    </source>
</evidence>
<gene>
    <name evidence="14" type="ORF">KDU71_14740</name>
</gene>
<dbReference type="FunFam" id="3.30.565.10:FF:000023">
    <property type="entry name" value="PAS domain-containing sensor histidine kinase"/>
    <property type="match status" value="1"/>
</dbReference>
<keyword evidence="11 12" id="KW-0472">Membrane</keyword>
<protein>
    <recommendedName>
        <fullName evidence="3">histidine kinase</fullName>
        <ecNumber evidence="3">2.7.13.3</ecNumber>
    </recommendedName>
</protein>
<dbReference type="SUPFAM" id="SSF55874">
    <property type="entry name" value="ATPase domain of HSP90 chaperone/DNA topoisomerase II/histidine kinase"/>
    <property type="match status" value="1"/>
</dbReference>
<keyword evidence="9" id="KW-0067">ATP-binding</keyword>
<evidence type="ECO:0000313" key="15">
    <source>
        <dbReference type="Proteomes" id="UP000679220"/>
    </source>
</evidence>
<keyword evidence="10" id="KW-0902">Two-component regulatory system</keyword>
<dbReference type="PRINTS" id="PR00344">
    <property type="entry name" value="BCTRLSENSOR"/>
</dbReference>
<evidence type="ECO:0000256" key="12">
    <source>
        <dbReference type="SAM" id="Phobius"/>
    </source>
</evidence>
<feature type="transmembrane region" description="Helical" evidence="12">
    <location>
        <begin position="16"/>
        <end position="34"/>
    </location>
</feature>
<evidence type="ECO:0000256" key="1">
    <source>
        <dbReference type="ARBA" id="ARBA00000085"/>
    </source>
</evidence>
<dbReference type="EMBL" id="JAGTAR010000023">
    <property type="protein sequence ID" value="MBR8536829.1"/>
    <property type="molecule type" value="Genomic_DNA"/>
</dbReference>
<organism evidence="14 15">
    <name type="scientific">Carboxylicivirga sediminis</name>
    <dbReference type="NCBI Taxonomy" id="2006564"/>
    <lineage>
        <taxon>Bacteria</taxon>
        <taxon>Pseudomonadati</taxon>
        <taxon>Bacteroidota</taxon>
        <taxon>Bacteroidia</taxon>
        <taxon>Marinilabiliales</taxon>
        <taxon>Marinilabiliaceae</taxon>
        <taxon>Carboxylicivirga</taxon>
    </lineage>
</organism>
<evidence type="ECO:0000256" key="11">
    <source>
        <dbReference type="ARBA" id="ARBA00023136"/>
    </source>
</evidence>
<dbReference type="RefSeq" id="WP_212191857.1">
    <property type="nucleotide sequence ID" value="NZ_JAGTAR010000023.1"/>
</dbReference>
<dbReference type="PANTHER" id="PTHR43711:SF1">
    <property type="entry name" value="HISTIDINE KINASE 1"/>
    <property type="match status" value="1"/>
</dbReference>
<evidence type="ECO:0000256" key="4">
    <source>
        <dbReference type="ARBA" id="ARBA00022475"/>
    </source>
</evidence>
<dbReference type="CDD" id="cd00082">
    <property type="entry name" value="HisKA"/>
    <property type="match status" value="1"/>
</dbReference>
<dbReference type="InterPro" id="IPR050736">
    <property type="entry name" value="Sensor_HK_Regulatory"/>
</dbReference>
<evidence type="ECO:0000256" key="3">
    <source>
        <dbReference type="ARBA" id="ARBA00012438"/>
    </source>
</evidence>
<comment type="catalytic activity">
    <reaction evidence="1">
        <text>ATP + protein L-histidine = ADP + protein N-phospho-L-histidine.</text>
        <dbReference type="EC" id="2.7.13.3"/>
    </reaction>
</comment>
<evidence type="ECO:0000256" key="10">
    <source>
        <dbReference type="ARBA" id="ARBA00023012"/>
    </source>
</evidence>
<dbReference type="InterPro" id="IPR036097">
    <property type="entry name" value="HisK_dim/P_sf"/>
</dbReference>
<dbReference type="SUPFAM" id="SSF47384">
    <property type="entry name" value="Homodimeric domain of signal transducing histidine kinase"/>
    <property type="match status" value="1"/>
</dbReference>
<dbReference type="GO" id="GO:0000155">
    <property type="term" value="F:phosphorelay sensor kinase activity"/>
    <property type="evidence" value="ECO:0007669"/>
    <property type="project" value="InterPro"/>
</dbReference>
<dbReference type="PROSITE" id="PS50109">
    <property type="entry name" value="HIS_KIN"/>
    <property type="match status" value="1"/>
</dbReference>
<keyword evidence="12" id="KW-0812">Transmembrane</keyword>
<dbReference type="GO" id="GO:0005524">
    <property type="term" value="F:ATP binding"/>
    <property type="evidence" value="ECO:0007669"/>
    <property type="project" value="UniProtKB-KW"/>
</dbReference>
<dbReference type="Pfam" id="PF00512">
    <property type="entry name" value="HisKA"/>
    <property type="match status" value="1"/>
</dbReference>
<dbReference type="Proteomes" id="UP000679220">
    <property type="component" value="Unassembled WGS sequence"/>
</dbReference>
<keyword evidence="4" id="KW-1003">Cell membrane</keyword>
<keyword evidence="5" id="KW-0597">Phosphoprotein</keyword>
<feature type="domain" description="Histidine kinase" evidence="13">
    <location>
        <begin position="99"/>
        <end position="314"/>
    </location>
</feature>
<dbReference type="Pfam" id="PF02518">
    <property type="entry name" value="HATPase_c"/>
    <property type="match status" value="1"/>
</dbReference>
<feature type="transmembrane region" description="Helical" evidence="12">
    <location>
        <begin position="54"/>
        <end position="72"/>
    </location>
</feature>
<sequence>MSKLIKITLNYKRIPFEYRLSVIYLIVGCLWILFSDQLAGQLSNDEETLRVIQLYKGWFYVLITAIALLLFVKEHLKRLRYAENLAKENEQLKTAFIENMSHELRTPMNAIVGFTEIARTEGVSMPEMRQYLDIILNSSKQLLSIVNDVMDTSLLESGNVVLKNEQFTLQNLIENVYSYFSPVMKDNVSLLTHTEGESFMVCTDREKMTRIFHNLVNNAIKFTHRGRIEIGYRISSKDVVFFVKDTGVGIDPAFHQSIFDRFKQAEIELSKRTGGTGLGLSICKEMMKLLGGQIWLESEVGAGSKFYFSLPINTLRA</sequence>
<accession>A0A941F5K0</accession>
<name>A0A941F5K0_9BACT</name>
<dbReference type="PANTHER" id="PTHR43711">
    <property type="entry name" value="TWO-COMPONENT HISTIDINE KINASE"/>
    <property type="match status" value="1"/>
</dbReference>
<evidence type="ECO:0000256" key="5">
    <source>
        <dbReference type="ARBA" id="ARBA00022553"/>
    </source>
</evidence>
<evidence type="ECO:0000256" key="6">
    <source>
        <dbReference type="ARBA" id="ARBA00022679"/>
    </source>
</evidence>
<evidence type="ECO:0000259" key="13">
    <source>
        <dbReference type="PROSITE" id="PS50109"/>
    </source>
</evidence>